<dbReference type="SUPFAM" id="SSF50965">
    <property type="entry name" value="Galactose oxidase, central domain"/>
    <property type="match status" value="1"/>
</dbReference>
<dbReference type="InterPro" id="IPR011043">
    <property type="entry name" value="Gal_Oxase/kelch_b-propeller"/>
</dbReference>
<name>A0A0F9V8M1_9ZZZZ</name>
<protein>
    <submittedName>
        <fullName evidence="1">Uncharacterized protein</fullName>
    </submittedName>
</protein>
<sequence length="147" mass="16812">MEPDLERLAREYREVWVDNPDGFVVFFNGEVQGWTIDLTRPEAWVAGCIAVAPDGNRWRAFGGNDYDGAKAWQFVYKDNARFMRWYQCKQEQLPVSTSAPTLPAESEWVFFDGECCWSADAILKNDTTEHRPDLLAALADLDARNSL</sequence>
<accession>A0A0F9V8M1</accession>
<comment type="caution">
    <text evidence="1">The sequence shown here is derived from an EMBL/GenBank/DDBJ whole genome shotgun (WGS) entry which is preliminary data.</text>
</comment>
<organism evidence="1">
    <name type="scientific">marine sediment metagenome</name>
    <dbReference type="NCBI Taxonomy" id="412755"/>
    <lineage>
        <taxon>unclassified sequences</taxon>
        <taxon>metagenomes</taxon>
        <taxon>ecological metagenomes</taxon>
    </lineage>
</organism>
<gene>
    <name evidence="1" type="ORF">LCGC14_0170410</name>
</gene>
<dbReference type="AlphaFoldDB" id="A0A0F9V8M1"/>
<dbReference type="EMBL" id="LAZR01000066">
    <property type="protein sequence ID" value="KKN96112.1"/>
    <property type="molecule type" value="Genomic_DNA"/>
</dbReference>
<evidence type="ECO:0000313" key="1">
    <source>
        <dbReference type="EMBL" id="KKN96112.1"/>
    </source>
</evidence>
<proteinExistence type="predicted"/>
<reference evidence="1" key="1">
    <citation type="journal article" date="2015" name="Nature">
        <title>Complex archaea that bridge the gap between prokaryotes and eukaryotes.</title>
        <authorList>
            <person name="Spang A."/>
            <person name="Saw J.H."/>
            <person name="Jorgensen S.L."/>
            <person name="Zaremba-Niedzwiedzka K."/>
            <person name="Martijn J."/>
            <person name="Lind A.E."/>
            <person name="van Eijk R."/>
            <person name="Schleper C."/>
            <person name="Guy L."/>
            <person name="Ettema T.J."/>
        </authorList>
    </citation>
    <scope>NUCLEOTIDE SEQUENCE</scope>
</reference>